<protein>
    <submittedName>
        <fullName evidence="3">Thioredoxin-related protein</fullName>
    </submittedName>
</protein>
<feature type="domain" description="Thioredoxin-like fold" evidence="2">
    <location>
        <begin position="50"/>
        <end position="133"/>
    </location>
</feature>
<evidence type="ECO:0000313" key="3">
    <source>
        <dbReference type="EMBL" id="SDF35311.1"/>
    </source>
</evidence>
<dbReference type="AlphaFoldDB" id="A0A1G7KE05"/>
<dbReference type="STRING" id="282683.SAMN04488105_11821"/>
<keyword evidence="1" id="KW-0732">Signal</keyword>
<dbReference type="InterPro" id="IPR036249">
    <property type="entry name" value="Thioredoxin-like_sf"/>
</dbReference>
<organism evidence="3 4">
    <name type="scientific">Salipiger thiooxidans</name>
    <dbReference type="NCBI Taxonomy" id="282683"/>
    <lineage>
        <taxon>Bacteria</taxon>
        <taxon>Pseudomonadati</taxon>
        <taxon>Pseudomonadota</taxon>
        <taxon>Alphaproteobacteria</taxon>
        <taxon>Rhodobacterales</taxon>
        <taxon>Roseobacteraceae</taxon>
        <taxon>Salipiger</taxon>
    </lineage>
</organism>
<keyword evidence="4" id="KW-1185">Reference proteome</keyword>
<feature type="chain" id="PRO_5011568823" evidence="1">
    <location>
        <begin position="20"/>
        <end position="194"/>
    </location>
</feature>
<dbReference type="CDD" id="cd02951">
    <property type="entry name" value="SoxW"/>
    <property type="match status" value="1"/>
</dbReference>
<dbReference type="EMBL" id="FNAV01000018">
    <property type="protein sequence ID" value="SDF35311.1"/>
    <property type="molecule type" value="Genomic_DNA"/>
</dbReference>
<evidence type="ECO:0000259" key="2">
    <source>
        <dbReference type="Pfam" id="PF13098"/>
    </source>
</evidence>
<dbReference type="SUPFAM" id="SSF52833">
    <property type="entry name" value="Thioredoxin-like"/>
    <property type="match status" value="1"/>
</dbReference>
<gene>
    <name evidence="3" type="ORF">SAMN04488105_11821</name>
</gene>
<dbReference type="InterPro" id="IPR041737">
    <property type="entry name" value="SoxW"/>
</dbReference>
<feature type="signal peptide" evidence="1">
    <location>
        <begin position="1"/>
        <end position="19"/>
    </location>
</feature>
<dbReference type="Gene3D" id="3.40.30.10">
    <property type="entry name" value="Glutaredoxin"/>
    <property type="match status" value="1"/>
</dbReference>
<name>A0A1G7KE05_9RHOB</name>
<dbReference type="RefSeq" id="WP_207545877.1">
    <property type="nucleotide sequence ID" value="NZ_FNAV01000018.1"/>
</dbReference>
<accession>A0A1G7KE05</accession>
<reference evidence="4" key="1">
    <citation type="submission" date="2016-10" db="EMBL/GenBank/DDBJ databases">
        <authorList>
            <person name="Varghese N."/>
            <person name="Submissions S."/>
        </authorList>
    </citation>
    <scope>NUCLEOTIDE SEQUENCE [LARGE SCALE GENOMIC DNA]</scope>
    <source>
        <strain evidence="4">DSM 10146</strain>
    </source>
</reference>
<sequence length="194" mass="22190">MRTWIGAALAVAMAFPAWSGVAQMGDDGLYKEPWMRDTFKDLREDLAEANAEGKRLVLFVEQRGCIYCHQMHEEVFSLPDVSEFIEENFFVVQINLHGDTEITDLDGESLSEKRATQKWRVLFTPNIIFLPEEVPEDSSAIEAAVAVMPGAFSKGTTLDMFTWVAEKRYELDNGEDFQRYHARRIQERDDGNTD</sequence>
<dbReference type="Proteomes" id="UP000198994">
    <property type="component" value="Unassembled WGS sequence"/>
</dbReference>
<dbReference type="Pfam" id="PF13098">
    <property type="entry name" value="Thioredoxin_2"/>
    <property type="match status" value="1"/>
</dbReference>
<evidence type="ECO:0000256" key="1">
    <source>
        <dbReference type="SAM" id="SignalP"/>
    </source>
</evidence>
<proteinExistence type="predicted"/>
<dbReference type="InterPro" id="IPR012336">
    <property type="entry name" value="Thioredoxin-like_fold"/>
</dbReference>
<evidence type="ECO:0000313" key="4">
    <source>
        <dbReference type="Proteomes" id="UP000198994"/>
    </source>
</evidence>